<protein>
    <recommendedName>
        <fullName evidence="4">Ribosomal RNA-processing protein 36</fullName>
    </recommendedName>
</protein>
<dbReference type="KEGG" id="ptm:GSPATT00024412001"/>
<dbReference type="EMBL" id="CT868664">
    <property type="protein sequence ID" value="CAK91683.1"/>
    <property type="molecule type" value="Genomic_DNA"/>
</dbReference>
<sequence>MKDDLKNQDFIGRYQEQDSEESRISINSGDMLEAMQDVEKHLEEGGMDEFYEENLKRIKDKKKQKREQKKVGRLEILKVKKLQKLHEVGEDDPRKITYVKLKRDIESYFNEEEKRQQNQQFKSKKKLKYEKALYKLKSQNKYIKKQIVTFFQVLLLLIGEGAIKTGIIKGVKLQ</sequence>
<reference evidence="2 3" key="1">
    <citation type="journal article" date="2006" name="Nature">
        <title>Global trends of whole-genome duplications revealed by the ciliate Paramecium tetraurelia.</title>
        <authorList>
            <consortium name="Genoscope"/>
            <person name="Aury J.-M."/>
            <person name="Jaillon O."/>
            <person name="Duret L."/>
            <person name="Noel B."/>
            <person name="Jubin C."/>
            <person name="Porcel B.M."/>
            <person name="Segurens B."/>
            <person name="Daubin V."/>
            <person name="Anthouard V."/>
            <person name="Aiach N."/>
            <person name="Arnaiz O."/>
            <person name="Billaut A."/>
            <person name="Beisson J."/>
            <person name="Blanc I."/>
            <person name="Bouhouche K."/>
            <person name="Camara F."/>
            <person name="Duharcourt S."/>
            <person name="Guigo R."/>
            <person name="Gogendeau D."/>
            <person name="Katinka M."/>
            <person name="Keller A.-M."/>
            <person name="Kissmehl R."/>
            <person name="Klotz C."/>
            <person name="Koll F."/>
            <person name="Le Moue A."/>
            <person name="Lepere C."/>
            <person name="Malinsky S."/>
            <person name="Nowacki M."/>
            <person name="Nowak J.K."/>
            <person name="Plattner H."/>
            <person name="Poulain J."/>
            <person name="Ruiz F."/>
            <person name="Serrano V."/>
            <person name="Zagulski M."/>
            <person name="Dessen P."/>
            <person name="Betermier M."/>
            <person name="Weissenbach J."/>
            <person name="Scarpelli C."/>
            <person name="Schachter V."/>
            <person name="Sperling L."/>
            <person name="Meyer E."/>
            <person name="Cohen J."/>
            <person name="Wincker P."/>
        </authorList>
    </citation>
    <scope>NUCLEOTIDE SEQUENCE [LARGE SCALE GENOMIC DNA]</scope>
    <source>
        <strain evidence="2 3">Stock d4-2</strain>
    </source>
</reference>
<dbReference type="GeneID" id="5044865"/>
<keyword evidence="3" id="KW-1185">Reference proteome</keyword>
<organism evidence="2 3">
    <name type="scientific">Paramecium tetraurelia</name>
    <dbReference type="NCBI Taxonomy" id="5888"/>
    <lineage>
        <taxon>Eukaryota</taxon>
        <taxon>Sar</taxon>
        <taxon>Alveolata</taxon>
        <taxon>Ciliophora</taxon>
        <taxon>Intramacronucleata</taxon>
        <taxon>Oligohymenophorea</taxon>
        <taxon>Peniculida</taxon>
        <taxon>Parameciidae</taxon>
        <taxon>Paramecium</taxon>
    </lineage>
</organism>
<feature type="region of interest" description="Disordered" evidence="1">
    <location>
        <begin position="1"/>
        <end position="23"/>
    </location>
</feature>
<evidence type="ECO:0000256" key="1">
    <source>
        <dbReference type="SAM" id="MobiDB-lite"/>
    </source>
</evidence>
<dbReference type="AlphaFoldDB" id="A0E8R6"/>
<dbReference type="HOGENOM" id="CLU_1543027_0_0_1"/>
<proteinExistence type="predicted"/>
<dbReference type="InParanoid" id="A0E8R6"/>
<evidence type="ECO:0008006" key="4">
    <source>
        <dbReference type="Google" id="ProtNLM"/>
    </source>
</evidence>
<dbReference type="Proteomes" id="UP000000600">
    <property type="component" value="Unassembled WGS sequence"/>
</dbReference>
<gene>
    <name evidence="2" type="ORF">GSPATT00024412001</name>
</gene>
<evidence type="ECO:0000313" key="2">
    <source>
        <dbReference type="EMBL" id="CAK91683.1"/>
    </source>
</evidence>
<dbReference type="RefSeq" id="XP_001459080.1">
    <property type="nucleotide sequence ID" value="XM_001459043.1"/>
</dbReference>
<name>A0E8R6_PARTE</name>
<accession>A0E8R6</accession>
<evidence type="ECO:0000313" key="3">
    <source>
        <dbReference type="Proteomes" id="UP000000600"/>
    </source>
</evidence>
<dbReference type="OrthoDB" id="10580666at2759"/>